<dbReference type="HOGENOM" id="CLU_020120_2_2_7"/>
<evidence type="ECO:0000259" key="4">
    <source>
        <dbReference type="PROSITE" id="PS50106"/>
    </source>
</evidence>
<dbReference type="PRINTS" id="PR00834">
    <property type="entry name" value="PROTEASES2C"/>
</dbReference>
<dbReference type="GO" id="GO:0004252">
    <property type="term" value="F:serine-type endopeptidase activity"/>
    <property type="evidence" value="ECO:0007669"/>
    <property type="project" value="InterPro"/>
</dbReference>
<evidence type="ECO:0000256" key="2">
    <source>
        <dbReference type="ARBA" id="ARBA00022670"/>
    </source>
</evidence>
<reference evidence="5" key="1">
    <citation type="submission" date="2009-01" db="EMBL/GenBank/DDBJ databases">
        <title>Complete sequence of Anaeromyxobacter dehalogenans 2CP-1.</title>
        <authorList>
            <consortium name="US DOE Joint Genome Institute"/>
            <person name="Lucas S."/>
            <person name="Copeland A."/>
            <person name="Lapidus A."/>
            <person name="Glavina del Rio T."/>
            <person name="Dalin E."/>
            <person name="Tice H."/>
            <person name="Bruce D."/>
            <person name="Goodwin L."/>
            <person name="Pitluck S."/>
            <person name="Saunders E."/>
            <person name="Brettin T."/>
            <person name="Detter J.C."/>
            <person name="Han C."/>
            <person name="Larimer F."/>
            <person name="Land M."/>
            <person name="Hauser L."/>
            <person name="Kyrpides N."/>
            <person name="Ovchinnikova G."/>
            <person name="Beliaev A.S."/>
            <person name="Richardson P."/>
        </authorList>
    </citation>
    <scope>NUCLEOTIDE SEQUENCE</scope>
    <source>
        <strain evidence="5">2CP-1</strain>
    </source>
</reference>
<name>B8JED1_ANAD2</name>
<accession>B8JED1</accession>
<dbReference type="Pfam" id="PF13180">
    <property type="entry name" value="PDZ_2"/>
    <property type="match status" value="1"/>
</dbReference>
<evidence type="ECO:0000256" key="3">
    <source>
        <dbReference type="ARBA" id="ARBA00022801"/>
    </source>
</evidence>
<dbReference type="SUPFAM" id="SSF50494">
    <property type="entry name" value="Trypsin-like serine proteases"/>
    <property type="match status" value="1"/>
</dbReference>
<dbReference type="Pfam" id="PF13365">
    <property type="entry name" value="Trypsin_2"/>
    <property type="match status" value="1"/>
</dbReference>
<dbReference type="PROSITE" id="PS50106">
    <property type="entry name" value="PDZ"/>
    <property type="match status" value="1"/>
</dbReference>
<protein>
    <submittedName>
        <fullName evidence="5">PDZ/DHR/GLGF domain protein</fullName>
    </submittedName>
</protein>
<dbReference type="InterPro" id="IPR001478">
    <property type="entry name" value="PDZ"/>
</dbReference>
<dbReference type="InterPro" id="IPR009003">
    <property type="entry name" value="Peptidase_S1_PA"/>
</dbReference>
<proteinExistence type="inferred from homology"/>
<dbReference type="InterPro" id="IPR036034">
    <property type="entry name" value="PDZ_sf"/>
</dbReference>
<dbReference type="GO" id="GO:0006508">
    <property type="term" value="P:proteolysis"/>
    <property type="evidence" value="ECO:0007669"/>
    <property type="project" value="UniProtKB-KW"/>
</dbReference>
<dbReference type="Proteomes" id="UP000007089">
    <property type="component" value="Chromosome"/>
</dbReference>
<dbReference type="Gene3D" id="2.30.42.10">
    <property type="match status" value="1"/>
</dbReference>
<dbReference type="AlphaFoldDB" id="B8JED1"/>
<evidence type="ECO:0000313" key="5">
    <source>
        <dbReference type="EMBL" id="ACL64257.1"/>
    </source>
</evidence>
<dbReference type="InterPro" id="IPR043504">
    <property type="entry name" value="Peptidase_S1_PA_chymotrypsin"/>
</dbReference>
<dbReference type="RefSeq" id="WP_012632263.1">
    <property type="nucleotide sequence ID" value="NC_011891.1"/>
</dbReference>
<dbReference type="EMBL" id="CP001359">
    <property type="protein sequence ID" value="ACL64257.1"/>
    <property type="molecule type" value="Genomic_DNA"/>
</dbReference>
<feature type="domain" description="PDZ" evidence="4">
    <location>
        <begin position="222"/>
        <end position="296"/>
    </location>
</feature>
<evidence type="ECO:0000313" key="6">
    <source>
        <dbReference type="Proteomes" id="UP000007089"/>
    </source>
</evidence>
<dbReference type="Gene3D" id="2.40.10.10">
    <property type="entry name" value="Trypsin-like serine proteases"/>
    <property type="match status" value="2"/>
</dbReference>
<comment type="similarity">
    <text evidence="1">Belongs to the peptidase S1C family.</text>
</comment>
<dbReference type="InterPro" id="IPR001940">
    <property type="entry name" value="Peptidase_S1C"/>
</dbReference>
<dbReference type="SUPFAM" id="SSF50156">
    <property type="entry name" value="PDZ domain-like"/>
    <property type="match status" value="1"/>
</dbReference>
<dbReference type="KEGG" id="acp:A2cp1_0905"/>
<dbReference type="PANTHER" id="PTHR43343:SF3">
    <property type="entry name" value="PROTEASE DO-LIKE 8, CHLOROPLASTIC"/>
    <property type="match status" value="1"/>
</dbReference>
<dbReference type="PANTHER" id="PTHR43343">
    <property type="entry name" value="PEPTIDASE S12"/>
    <property type="match status" value="1"/>
</dbReference>
<gene>
    <name evidence="5" type="ordered locus">A2cp1_0905</name>
</gene>
<keyword evidence="6" id="KW-1185">Reference proteome</keyword>
<keyword evidence="2" id="KW-0645">Protease</keyword>
<dbReference type="InterPro" id="IPR051201">
    <property type="entry name" value="Chloro_Bact_Ser_Proteases"/>
</dbReference>
<evidence type="ECO:0000256" key="1">
    <source>
        <dbReference type="ARBA" id="ARBA00010541"/>
    </source>
</evidence>
<sequence length="312" mass="31440">MTSAPPVSPALPSDLLAQLSARLAALTASAAAHVVRVEGRRHAPASGVVWSADGVIVTAHHALERDEGVTVGLPSGDEVAAEVIGRDPSTDLAALRVRAPGLAPPDWADAAGAAGGQLTLVVTRPGRGPRAELGLLARAGDAFRAPMGGRVDRYLELGIPRHPGLSGGLVLGADGLALGLAAAGLVRGAALAVPAATLARVVTSLLSHGEVRRGYLGLATQPVPLPPALRARTGEELALLVARVEPGSPADRAGVLLGDAILSVGGEALQDPGELLALLSEDRIGQAVTLRVLRAGEVRDVAVTVGARGRRA</sequence>
<keyword evidence="3" id="KW-0378">Hydrolase</keyword>
<organism evidence="5 6">
    <name type="scientific">Anaeromyxobacter dehalogenans (strain ATCC BAA-258 / DSM 21875 / 2CP-1)</name>
    <dbReference type="NCBI Taxonomy" id="455488"/>
    <lineage>
        <taxon>Bacteria</taxon>
        <taxon>Pseudomonadati</taxon>
        <taxon>Myxococcota</taxon>
        <taxon>Myxococcia</taxon>
        <taxon>Myxococcales</taxon>
        <taxon>Cystobacterineae</taxon>
        <taxon>Anaeromyxobacteraceae</taxon>
        <taxon>Anaeromyxobacter</taxon>
    </lineage>
</organism>
<dbReference type="SMART" id="SM00228">
    <property type="entry name" value="PDZ"/>
    <property type="match status" value="1"/>
</dbReference>